<feature type="domain" description="Peptidase C14 caspase" evidence="1">
    <location>
        <begin position="4"/>
        <end position="220"/>
    </location>
</feature>
<gene>
    <name evidence="2" type="ORF">LZD57_19190</name>
</gene>
<evidence type="ECO:0000313" key="3">
    <source>
        <dbReference type="Proteomes" id="UP001139035"/>
    </source>
</evidence>
<comment type="caution">
    <text evidence="2">The sequence shown here is derived from an EMBL/GenBank/DDBJ whole genome shotgun (WGS) entry which is preliminary data.</text>
</comment>
<dbReference type="Proteomes" id="UP001139035">
    <property type="component" value="Unassembled WGS sequence"/>
</dbReference>
<dbReference type="SUPFAM" id="SSF52129">
    <property type="entry name" value="Caspase-like"/>
    <property type="match status" value="1"/>
</dbReference>
<accession>A0A9X1P2C7</accession>
<dbReference type="Pfam" id="PF00656">
    <property type="entry name" value="Peptidase_C14"/>
    <property type="match status" value="1"/>
</dbReference>
<dbReference type="AlphaFoldDB" id="A0A9X1P2C7"/>
<dbReference type="Gene3D" id="3.40.50.1460">
    <property type="match status" value="1"/>
</dbReference>
<dbReference type="RefSeq" id="WP_233721192.1">
    <property type="nucleotide sequence ID" value="NZ_JAJUWU010000020.1"/>
</dbReference>
<proteinExistence type="predicted"/>
<dbReference type="InterPro" id="IPR029030">
    <property type="entry name" value="Caspase-like_dom_sf"/>
</dbReference>
<sequence length="490" mass="55402">MNLKIALLISFSDYHSDEASDLPGCEADLQLMQRICENGDFSTTKVISGSFGKSGEKIKLEIAEFIDEICNQEIETFLFYFSGHGRFHNDEFNYVLPGYKSSRSRQTSLSNSELDGLIRSTSPALTVKIVDACESGAQYIKDPETTEKYVKASAGLYNSCYFLFSSQRDQNSFQTILSDFTNCIGKAIKNSEVGPIRYKALIDFISDDFEKSDSQTPYFVIQGSFTDVFVQVDDHLVKDVSKIVVDIEPENKGALATEDKNLLKIVGEKSEIYCSKDEILEYIDSVHRYLGEKTINGDLNSLFNLSLGSLTPDSTPNRSEIGDWLGRQSATPPYLASPVKEKRTERLNILPFSSSFSKIESITSRPSAEPIEREISVVTGFRSNLDTYEQPTTVCEFIPRYPALKKYNLYFSVIPSRINIVIFTKSNTYIDHGFGDFRVDIRNKWHYEVFSAKRVDLITSYVDGLWSAYLNFIRNDIAKSLQEDSKATEE</sequence>
<organism evidence="2 3">
    <name type="scientific">Jiella avicenniae</name>
    <dbReference type="NCBI Taxonomy" id="2907202"/>
    <lineage>
        <taxon>Bacteria</taxon>
        <taxon>Pseudomonadati</taxon>
        <taxon>Pseudomonadota</taxon>
        <taxon>Alphaproteobacteria</taxon>
        <taxon>Hyphomicrobiales</taxon>
        <taxon>Aurantimonadaceae</taxon>
        <taxon>Jiella</taxon>
    </lineage>
</organism>
<keyword evidence="3" id="KW-1185">Reference proteome</keyword>
<dbReference type="GO" id="GO:0004197">
    <property type="term" value="F:cysteine-type endopeptidase activity"/>
    <property type="evidence" value="ECO:0007669"/>
    <property type="project" value="InterPro"/>
</dbReference>
<name>A0A9X1P2C7_9HYPH</name>
<evidence type="ECO:0000259" key="1">
    <source>
        <dbReference type="Pfam" id="PF00656"/>
    </source>
</evidence>
<reference evidence="2" key="1">
    <citation type="submission" date="2022-01" db="EMBL/GenBank/DDBJ databases">
        <title>Jiella avicenniae sp. nov., a novel endophytic bacterium isolated from bark of Avicennia marina.</title>
        <authorList>
            <person name="Tuo L."/>
        </authorList>
    </citation>
    <scope>NUCLEOTIDE SEQUENCE</scope>
    <source>
        <strain evidence="2">CBK1P-4</strain>
    </source>
</reference>
<dbReference type="EMBL" id="JAJUWU010000020">
    <property type="protein sequence ID" value="MCE7030120.1"/>
    <property type="molecule type" value="Genomic_DNA"/>
</dbReference>
<dbReference type="InterPro" id="IPR011600">
    <property type="entry name" value="Pept_C14_caspase"/>
</dbReference>
<protein>
    <submittedName>
        <fullName evidence="2">Caspase family protein</fullName>
    </submittedName>
</protein>
<dbReference type="GO" id="GO:0006508">
    <property type="term" value="P:proteolysis"/>
    <property type="evidence" value="ECO:0007669"/>
    <property type="project" value="InterPro"/>
</dbReference>
<evidence type="ECO:0000313" key="2">
    <source>
        <dbReference type="EMBL" id="MCE7030120.1"/>
    </source>
</evidence>